<keyword evidence="1" id="KW-0472">Membrane</keyword>
<accession>A0A9D2G689</accession>
<feature type="transmembrane region" description="Helical" evidence="1">
    <location>
        <begin position="195"/>
        <end position="216"/>
    </location>
</feature>
<feature type="transmembrane region" description="Helical" evidence="1">
    <location>
        <begin position="236"/>
        <end position="254"/>
    </location>
</feature>
<evidence type="ECO:0000313" key="3">
    <source>
        <dbReference type="Proteomes" id="UP000824102"/>
    </source>
</evidence>
<reference evidence="2" key="2">
    <citation type="submission" date="2021-04" db="EMBL/GenBank/DDBJ databases">
        <authorList>
            <person name="Gilroy R."/>
        </authorList>
    </citation>
    <scope>NUCLEOTIDE SEQUENCE</scope>
    <source>
        <strain evidence="2">ChiW7-2402</strain>
    </source>
</reference>
<feature type="transmembrane region" description="Helical" evidence="1">
    <location>
        <begin position="266"/>
        <end position="285"/>
    </location>
</feature>
<gene>
    <name evidence="2" type="ORF">H9964_05910</name>
</gene>
<evidence type="ECO:0000256" key="1">
    <source>
        <dbReference type="SAM" id="Phobius"/>
    </source>
</evidence>
<feature type="transmembrane region" description="Helical" evidence="1">
    <location>
        <begin position="39"/>
        <end position="62"/>
    </location>
</feature>
<proteinExistence type="predicted"/>
<feature type="transmembrane region" description="Helical" evidence="1">
    <location>
        <begin position="100"/>
        <end position="129"/>
    </location>
</feature>
<feature type="transmembrane region" description="Helical" evidence="1">
    <location>
        <begin position="136"/>
        <end position="159"/>
    </location>
</feature>
<dbReference type="EMBL" id="DXBB01000079">
    <property type="protein sequence ID" value="HIZ73095.1"/>
    <property type="molecule type" value="Genomic_DNA"/>
</dbReference>
<keyword evidence="1" id="KW-0812">Transmembrane</keyword>
<feature type="transmembrane region" description="Helical" evidence="1">
    <location>
        <begin position="165"/>
        <end position="183"/>
    </location>
</feature>
<dbReference type="Proteomes" id="UP000824102">
    <property type="component" value="Unassembled WGS sequence"/>
</dbReference>
<comment type="caution">
    <text evidence="2">The sequence shown here is derived from an EMBL/GenBank/DDBJ whole genome shotgun (WGS) entry which is preliminary data.</text>
</comment>
<name>A0A9D2G689_9FIRM</name>
<keyword evidence="1" id="KW-1133">Transmembrane helix</keyword>
<protein>
    <submittedName>
        <fullName evidence="2">Uncharacterized protein</fullName>
    </submittedName>
</protein>
<sequence length="333" mass="34163">MSTAIREAAYGDACALRARRETEVLLEERVREKRKTRPLFYALLLGGTALCAAAGLFAGMLLPYSAAAMAVAGRDTAMGSSLFGMAVELLRGSLPAADSVYAAVLQGLLLFLVGAAALSLLSSAIAFAAGRTARRLFALSSTLVLFGYTAFSALVLLGAETLREALPLDALAACAGTLLFRLLSALFGRRGKGMGSLLLFVLAAASFAGLCCPGAPLKRDLISALGGGALPEGERLVLLALAGVAAGNLAIGVLRASAGKGFAFDLFRFLLQCAATGAAAAVYAAEEMNFYFFTRDPFAFGLLALPALLGLILSAALLAVRAAKNKPTANADG</sequence>
<feature type="transmembrane region" description="Helical" evidence="1">
    <location>
        <begin position="297"/>
        <end position="320"/>
    </location>
</feature>
<evidence type="ECO:0000313" key="2">
    <source>
        <dbReference type="EMBL" id="HIZ73095.1"/>
    </source>
</evidence>
<reference evidence="2" key="1">
    <citation type="journal article" date="2021" name="PeerJ">
        <title>Extensive microbial diversity within the chicken gut microbiome revealed by metagenomics and culture.</title>
        <authorList>
            <person name="Gilroy R."/>
            <person name="Ravi A."/>
            <person name="Getino M."/>
            <person name="Pursley I."/>
            <person name="Horton D.L."/>
            <person name="Alikhan N.F."/>
            <person name="Baker D."/>
            <person name="Gharbi K."/>
            <person name="Hall N."/>
            <person name="Watson M."/>
            <person name="Adriaenssens E.M."/>
            <person name="Foster-Nyarko E."/>
            <person name="Jarju S."/>
            <person name="Secka A."/>
            <person name="Antonio M."/>
            <person name="Oren A."/>
            <person name="Chaudhuri R.R."/>
            <person name="La Ragione R."/>
            <person name="Hildebrand F."/>
            <person name="Pallen M.J."/>
        </authorList>
    </citation>
    <scope>NUCLEOTIDE SEQUENCE</scope>
    <source>
        <strain evidence="2">ChiW7-2402</strain>
    </source>
</reference>
<organism evidence="2 3">
    <name type="scientific">Candidatus Gallimonas intestinavium</name>
    <dbReference type="NCBI Taxonomy" id="2838603"/>
    <lineage>
        <taxon>Bacteria</taxon>
        <taxon>Bacillati</taxon>
        <taxon>Bacillota</taxon>
        <taxon>Clostridia</taxon>
        <taxon>Candidatus Gallimonas</taxon>
    </lineage>
</organism>
<dbReference type="AlphaFoldDB" id="A0A9D2G689"/>